<evidence type="ECO:0000256" key="3">
    <source>
        <dbReference type="ARBA" id="ARBA00023082"/>
    </source>
</evidence>
<comment type="similarity">
    <text evidence="1">Belongs to the sigma-70 factor family. ECF subfamily.</text>
</comment>
<dbReference type="Gene3D" id="1.10.10.10">
    <property type="entry name" value="Winged helix-like DNA-binding domain superfamily/Winged helix DNA-binding domain"/>
    <property type="match status" value="1"/>
</dbReference>
<dbReference type="EMBL" id="LGTQ01000013">
    <property type="protein sequence ID" value="KPM46909.1"/>
    <property type="molecule type" value="Genomic_DNA"/>
</dbReference>
<dbReference type="NCBIfam" id="TIGR02937">
    <property type="entry name" value="sigma70-ECF"/>
    <property type="match status" value="1"/>
</dbReference>
<dbReference type="InterPro" id="IPR007627">
    <property type="entry name" value="RNA_pol_sigma70_r2"/>
</dbReference>
<dbReference type="PANTHER" id="PTHR43133:SF46">
    <property type="entry name" value="RNA POLYMERASE SIGMA-70 FACTOR ECF SUBFAMILY"/>
    <property type="match status" value="1"/>
</dbReference>
<gene>
    <name evidence="7" type="ORF">AFM12_16880</name>
</gene>
<dbReference type="NCBIfam" id="TIGR02985">
    <property type="entry name" value="Sig70_bacteroi1"/>
    <property type="match status" value="1"/>
</dbReference>
<dbReference type="InterPro" id="IPR039425">
    <property type="entry name" value="RNA_pol_sigma-70-like"/>
</dbReference>
<proteinExistence type="inferred from homology"/>
<dbReference type="STRING" id="1605367.AFM12_16880"/>
<dbReference type="Gene3D" id="1.10.1740.10">
    <property type="match status" value="1"/>
</dbReference>
<evidence type="ECO:0000313" key="8">
    <source>
        <dbReference type="Proteomes" id="UP000050454"/>
    </source>
</evidence>
<keyword evidence="8" id="KW-1185">Reference proteome</keyword>
<protein>
    <recommendedName>
        <fullName evidence="9">RNA polymerase sigma-70 factor</fullName>
    </recommendedName>
</protein>
<evidence type="ECO:0008006" key="9">
    <source>
        <dbReference type="Google" id="ProtNLM"/>
    </source>
</evidence>
<dbReference type="PANTHER" id="PTHR43133">
    <property type="entry name" value="RNA POLYMERASE ECF-TYPE SIGMA FACTO"/>
    <property type="match status" value="1"/>
</dbReference>
<organism evidence="7 8">
    <name type="scientific">Jiulongibacter sediminis</name>
    <dbReference type="NCBI Taxonomy" id="1605367"/>
    <lineage>
        <taxon>Bacteria</taxon>
        <taxon>Pseudomonadati</taxon>
        <taxon>Bacteroidota</taxon>
        <taxon>Cytophagia</taxon>
        <taxon>Cytophagales</taxon>
        <taxon>Leadbetterellaceae</taxon>
        <taxon>Jiulongibacter</taxon>
    </lineage>
</organism>
<keyword evidence="4" id="KW-0804">Transcription</keyword>
<dbReference type="InterPro" id="IPR013325">
    <property type="entry name" value="RNA_pol_sigma_r2"/>
</dbReference>
<comment type="caution">
    <text evidence="7">The sequence shown here is derived from an EMBL/GenBank/DDBJ whole genome shotgun (WGS) entry which is preliminary data.</text>
</comment>
<dbReference type="AlphaFoldDB" id="A0A0P7BNP7"/>
<dbReference type="Pfam" id="PF04542">
    <property type="entry name" value="Sigma70_r2"/>
    <property type="match status" value="1"/>
</dbReference>
<evidence type="ECO:0000256" key="2">
    <source>
        <dbReference type="ARBA" id="ARBA00023015"/>
    </source>
</evidence>
<dbReference type="Pfam" id="PF08281">
    <property type="entry name" value="Sigma70_r4_2"/>
    <property type="match status" value="1"/>
</dbReference>
<sequence>MFAVQKGTLQPLSEKQIHALRAGDASVFEEVFRLHYDSLCRYAFSLLNRQAEAEDLVQQVFVTYWENREKTIISGSLKGYLFRSVHNRCLNSIKHDKVKAAYTDHSLFFETNYHLEVEENFQAEELKGKIDEVIENLPTECQRVFRMSRIDQLRHKEIAEKLSISVKTVENQIGKALKIMRTSLADYLVSIILILLGS</sequence>
<evidence type="ECO:0000256" key="4">
    <source>
        <dbReference type="ARBA" id="ARBA00023163"/>
    </source>
</evidence>
<evidence type="ECO:0000256" key="1">
    <source>
        <dbReference type="ARBA" id="ARBA00010641"/>
    </source>
</evidence>
<dbReference type="InterPro" id="IPR014327">
    <property type="entry name" value="RNA_pol_sigma70_bacteroid"/>
</dbReference>
<name>A0A0P7BNP7_9BACT</name>
<dbReference type="OrthoDB" id="1524077at2"/>
<dbReference type="GO" id="GO:0003677">
    <property type="term" value="F:DNA binding"/>
    <property type="evidence" value="ECO:0007669"/>
    <property type="project" value="InterPro"/>
</dbReference>
<evidence type="ECO:0000313" key="7">
    <source>
        <dbReference type="EMBL" id="KPM46909.1"/>
    </source>
</evidence>
<dbReference type="GO" id="GO:0016987">
    <property type="term" value="F:sigma factor activity"/>
    <property type="evidence" value="ECO:0007669"/>
    <property type="project" value="UniProtKB-KW"/>
</dbReference>
<feature type="domain" description="RNA polymerase sigma factor 70 region 4 type 2" evidence="6">
    <location>
        <begin position="129"/>
        <end position="178"/>
    </location>
</feature>
<dbReference type="SUPFAM" id="SSF88659">
    <property type="entry name" value="Sigma3 and sigma4 domains of RNA polymerase sigma factors"/>
    <property type="match status" value="1"/>
</dbReference>
<evidence type="ECO:0000259" key="5">
    <source>
        <dbReference type="Pfam" id="PF04542"/>
    </source>
</evidence>
<reference evidence="7 8" key="1">
    <citation type="submission" date="2015-07" db="EMBL/GenBank/DDBJ databases">
        <title>The draft genome sequence of Leadbetterella sp. JN14-9.</title>
        <authorList>
            <person name="Liu Y."/>
            <person name="Du J."/>
            <person name="Shao Z."/>
        </authorList>
    </citation>
    <scope>NUCLEOTIDE SEQUENCE [LARGE SCALE GENOMIC DNA]</scope>
    <source>
        <strain evidence="7 8">JN14-9</strain>
    </source>
</reference>
<dbReference type="SUPFAM" id="SSF88946">
    <property type="entry name" value="Sigma2 domain of RNA polymerase sigma factors"/>
    <property type="match status" value="1"/>
</dbReference>
<dbReference type="InterPro" id="IPR014284">
    <property type="entry name" value="RNA_pol_sigma-70_dom"/>
</dbReference>
<feature type="domain" description="RNA polymerase sigma-70 region 2" evidence="5">
    <location>
        <begin position="32"/>
        <end position="95"/>
    </location>
</feature>
<dbReference type="InterPro" id="IPR036388">
    <property type="entry name" value="WH-like_DNA-bd_sf"/>
</dbReference>
<dbReference type="InterPro" id="IPR013324">
    <property type="entry name" value="RNA_pol_sigma_r3/r4-like"/>
</dbReference>
<evidence type="ECO:0000259" key="6">
    <source>
        <dbReference type="Pfam" id="PF08281"/>
    </source>
</evidence>
<keyword evidence="3" id="KW-0731">Sigma factor</keyword>
<dbReference type="RefSeq" id="WP_055150685.1">
    <property type="nucleotide sequence ID" value="NZ_JXSZ01000013.1"/>
</dbReference>
<accession>A0A0P7BNP7</accession>
<dbReference type="InterPro" id="IPR013249">
    <property type="entry name" value="RNA_pol_sigma70_r4_t2"/>
</dbReference>
<dbReference type="GO" id="GO:0006352">
    <property type="term" value="P:DNA-templated transcription initiation"/>
    <property type="evidence" value="ECO:0007669"/>
    <property type="project" value="InterPro"/>
</dbReference>
<keyword evidence="2" id="KW-0805">Transcription regulation</keyword>
<dbReference type="Proteomes" id="UP000050454">
    <property type="component" value="Unassembled WGS sequence"/>
</dbReference>